<dbReference type="EMBL" id="FXYF01000026">
    <property type="protein sequence ID" value="SMX50728.1"/>
    <property type="molecule type" value="Genomic_DNA"/>
</dbReference>
<dbReference type="PANTHER" id="PTHR42921:SF1">
    <property type="entry name" value="ACETOACETYL-COA SYNTHETASE"/>
    <property type="match status" value="1"/>
</dbReference>
<dbReference type="Pfam" id="PF13193">
    <property type="entry name" value="AMP-binding_C"/>
    <property type="match status" value="1"/>
</dbReference>
<dbReference type="CDD" id="cd05943">
    <property type="entry name" value="AACS"/>
    <property type="match status" value="1"/>
</dbReference>
<keyword evidence="4" id="KW-0067">ATP-binding</keyword>
<dbReference type="InterPro" id="IPR042099">
    <property type="entry name" value="ANL_N_sf"/>
</dbReference>
<dbReference type="Gene3D" id="3.30.300.30">
    <property type="match status" value="1"/>
</dbReference>
<keyword evidence="2 7" id="KW-0436">Ligase</keyword>
<sequence length="656" mass="71494">MTAEIMWTPSEQSVASSEVAAFARHIGNRLSLEVANSDDLATFALDDPEGFWSALWDFSGVIGHKGDGPFMVGDDMIGTRFFPDAQLNFAENLMGMGKDRDPGEPALVFRGEDKERLRWTWGDLQVHISRLQQALADAGVGPGDRVAGLLPNRPEAVAAMLAAVSLGATWCSASPDFGARAVLDRFGQIEPKVLFATDGYWYAGKRFEIGQKLGAIVQQLPSLTRTVVIDYLGTAPEVADDLHNGTTFVAFESAFAAAPLKFTRMPFDHPLYILFSSGTTGAPKCIVHRAGGVLLQHLKEHALHADIRPSDRLFFFTTLGWMMWNWLVSGLARGATLLLYDGSPFHPGPDVLFDYASDEGMTHFGISAKYIDSLRKAGFRPGAQHDLTALRAMMSTGSPLLGDGFDYVYGAIKRDLHLASISGGTDIVSCFVTGDPTKPVHRGEIQRPGFGLAVDVWRDDATRAEDGEKGELVCTAPFPSMPLGFWGDEDGARYRRAYFERFPGVWCQGDFAERRDTGGFVIHGRSDATLNPGGVRIGTAEIYAEVENFPQVKEAVVVGQDVTDDVRVVLFVTLSPGAELTEALIKEIKAAIRQGCSPRHVPALVIAVADIPRTKNGKISELAVRDVVHGRAVKNTDSLENPEALDRFRDLPDLRL</sequence>
<keyword evidence="3" id="KW-0547">Nucleotide-binding</keyword>
<feature type="domain" description="AMP-dependent synthetase/ligase" evidence="5">
    <location>
        <begin position="100"/>
        <end position="477"/>
    </location>
</feature>
<dbReference type="GO" id="GO:0003987">
    <property type="term" value="F:acetate-CoA ligase activity"/>
    <property type="evidence" value="ECO:0007669"/>
    <property type="project" value="UniProtKB-EC"/>
</dbReference>
<dbReference type="NCBIfam" id="TIGR01217">
    <property type="entry name" value="ac_ac_CoA_syn"/>
    <property type="match status" value="1"/>
</dbReference>
<dbReference type="InterPro" id="IPR045851">
    <property type="entry name" value="AMP-bd_C_sf"/>
</dbReference>
<dbReference type="NCBIfam" id="NF002937">
    <property type="entry name" value="PRK03584.1"/>
    <property type="match status" value="1"/>
</dbReference>
<dbReference type="InterPro" id="IPR005914">
    <property type="entry name" value="Acac_CoA_synth"/>
</dbReference>
<proteinExistence type="inferred from homology"/>
<organism evidence="7 8">
    <name type="scientific">Maliponia aquimaris</name>
    <dbReference type="NCBI Taxonomy" id="1673631"/>
    <lineage>
        <taxon>Bacteria</taxon>
        <taxon>Pseudomonadati</taxon>
        <taxon>Pseudomonadota</taxon>
        <taxon>Alphaproteobacteria</taxon>
        <taxon>Rhodobacterales</taxon>
        <taxon>Paracoccaceae</taxon>
        <taxon>Maliponia</taxon>
    </lineage>
</organism>
<dbReference type="GO" id="GO:0005524">
    <property type="term" value="F:ATP binding"/>
    <property type="evidence" value="ECO:0007669"/>
    <property type="project" value="UniProtKB-KW"/>
</dbReference>
<evidence type="ECO:0000256" key="1">
    <source>
        <dbReference type="ARBA" id="ARBA00006432"/>
    </source>
</evidence>
<evidence type="ECO:0000256" key="4">
    <source>
        <dbReference type="ARBA" id="ARBA00022840"/>
    </source>
</evidence>
<dbReference type="Proteomes" id="UP000207598">
    <property type="component" value="Unassembled WGS sequence"/>
</dbReference>
<feature type="domain" description="AMP-binding enzyme C-terminal" evidence="6">
    <location>
        <begin position="548"/>
        <end position="618"/>
    </location>
</feature>
<dbReference type="Pfam" id="PF00501">
    <property type="entry name" value="AMP-binding"/>
    <property type="match status" value="1"/>
</dbReference>
<dbReference type="PROSITE" id="PS00455">
    <property type="entry name" value="AMP_BINDING"/>
    <property type="match status" value="1"/>
</dbReference>
<evidence type="ECO:0000259" key="6">
    <source>
        <dbReference type="Pfam" id="PF13193"/>
    </source>
</evidence>
<dbReference type="InterPro" id="IPR025110">
    <property type="entry name" value="AMP-bd_C"/>
</dbReference>
<dbReference type="SUPFAM" id="SSF56801">
    <property type="entry name" value="Acetyl-CoA synthetase-like"/>
    <property type="match status" value="1"/>
</dbReference>
<dbReference type="AlphaFoldDB" id="A0A238L6V7"/>
<dbReference type="PANTHER" id="PTHR42921">
    <property type="entry name" value="ACETOACETYL-COA SYNTHETASE"/>
    <property type="match status" value="1"/>
</dbReference>
<dbReference type="InterPro" id="IPR020845">
    <property type="entry name" value="AMP-binding_CS"/>
</dbReference>
<evidence type="ECO:0000313" key="8">
    <source>
        <dbReference type="Proteomes" id="UP000207598"/>
    </source>
</evidence>
<dbReference type="InterPro" id="IPR000873">
    <property type="entry name" value="AMP-dep_synth/lig_dom"/>
</dbReference>
<dbReference type="EC" id="6.2.1.1" evidence="7"/>
<dbReference type="RefSeq" id="WP_217900541.1">
    <property type="nucleotide sequence ID" value="NZ_FXYF01000026.1"/>
</dbReference>
<accession>A0A238L6V7</accession>
<reference evidence="7 8" key="1">
    <citation type="submission" date="2017-05" db="EMBL/GenBank/DDBJ databases">
        <authorList>
            <person name="Song R."/>
            <person name="Chenine A.L."/>
            <person name="Ruprecht R.M."/>
        </authorList>
    </citation>
    <scope>NUCLEOTIDE SEQUENCE [LARGE SCALE GENOMIC DNA]</scope>
    <source>
        <strain evidence="7 8">CECT 8898</strain>
    </source>
</reference>
<dbReference type="GO" id="GO:0006629">
    <property type="term" value="P:lipid metabolic process"/>
    <property type="evidence" value="ECO:0007669"/>
    <property type="project" value="InterPro"/>
</dbReference>
<evidence type="ECO:0000259" key="5">
    <source>
        <dbReference type="Pfam" id="PF00501"/>
    </source>
</evidence>
<dbReference type="GO" id="GO:0030729">
    <property type="term" value="F:acetoacetate-CoA ligase activity"/>
    <property type="evidence" value="ECO:0007669"/>
    <property type="project" value="InterPro"/>
</dbReference>
<name>A0A238L6V7_9RHOB</name>
<evidence type="ECO:0000313" key="7">
    <source>
        <dbReference type="EMBL" id="SMX50728.1"/>
    </source>
</evidence>
<protein>
    <submittedName>
        <fullName evidence="7">Acetyl-coenzyme A synthetase</fullName>
        <ecNumber evidence="7">6.2.1.1</ecNumber>
    </submittedName>
</protein>
<evidence type="ECO:0000256" key="3">
    <source>
        <dbReference type="ARBA" id="ARBA00022741"/>
    </source>
</evidence>
<evidence type="ECO:0000256" key="2">
    <source>
        <dbReference type="ARBA" id="ARBA00022598"/>
    </source>
</evidence>
<comment type="similarity">
    <text evidence="1">Belongs to the ATP-dependent AMP-binding enzyme family.</text>
</comment>
<gene>
    <name evidence="7" type="primary">acsA_6</name>
    <name evidence="7" type="ORF">MAA8898_04950</name>
</gene>
<dbReference type="Gene3D" id="3.40.50.12780">
    <property type="entry name" value="N-terminal domain of ligase-like"/>
    <property type="match status" value="1"/>
</dbReference>
<keyword evidence="8" id="KW-1185">Reference proteome</keyword>